<comment type="caution">
    <text evidence="1">The sequence shown here is derived from an EMBL/GenBank/DDBJ whole genome shotgun (WGS) entry which is preliminary data.</text>
</comment>
<protein>
    <submittedName>
        <fullName evidence="1">Uncharacterized protein</fullName>
    </submittedName>
</protein>
<dbReference type="Proteomes" id="UP001139035">
    <property type="component" value="Unassembled WGS sequence"/>
</dbReference>
<evidence type="ECO:0000313" key="1">
    <source>
        <dbReference type="EMBL" id="MCE7030994.1"/>
    </source>
</evidence>
<reference evidence="1" key="1">
    <citation type="submission" date="2022-01" db="EMBL/GenBank/DDBJ databases">
        <title>Jiella avicenniae sp. nov., a novel endophytic bacterium isolated from bark of Avicennia marina.</title>
        <authorList>
            <person name="Tuo L."/>
        </authorList>
    </citation>
    <scope>NUCLEOTIDE SEQUENCE</scope>
    <source>
        <strain evidence="1">CBK1P-4</strain>
    </source>
</reference>
<keyword evidence="2" id="KW-1185">Reference proteome</keyword>
<name>A0A9X1P710_9HYPH</name>
<dbReference type="EMBL" id="JAJUWU010000039">
    <property type="protein sequence ID" value="MCE7030994.1"/>
    <property type="molecule type" value="Genomic_DNA"/>
</dbReference>
<dbReference type="AlphaFoldDB" id="A0A9X1P710"/>
<organism evidence="1 2">
    <name type="scientific">Jiella avicenniae</name>
    <dbReference type="NCBI Taxonomy" id="2907202"/>
    <lineage>
        <taxon>Bacteria</taxon>
        <taxon>Pseudomonadati</taxon>
        <taxon>Pseudomonadota</taxon>
        <taxon>Alphaproteobacteria</taxon>
        <taxon>Hyphomicrobiales</taxon>
        <taxon>Aurantimonadaceae</taxon>
        <taxon>Jiella</taxon>
    </lineage>
</organism>
<dbReference type="RefSeq" id="WP_233722064.1">
    <property type="nucleotide sequence ID" value="NZ_JAJUWU010000039.1"/>
</dbReference>
<evidence type="ECO:0000313" key="2">
    <source>
        <dbReference type="Proteomes" id="UP001139035"/>
    </source>
</evidence>
<gene>
    <name evidence="1" type="ORF">LZD57_23730</name>
</gene>
<sequence>MTPIDQPISFRRPSNDELTRSMRAIAYTFRQGRPATPSQIARKAGVTVETLFYALSYLHDMIGDREAFRPLFH</sequence>
<accession>A0A9X1P710</accession>
<proteinExistence type="predicted"/>